<reference evidence="3" key="1">
    <citation type="journal article" date="2017" name="Genome Biol.">
        <title>Comparative genomics reveals high biological diversity and specific adaptations in the industrially and medically important fungal genus Aspergillus.</title>
        <authorList>
            <person name="de Vries R.P."/>
            <person name="Riley R."/>
            <person name="Wiebenga A."/>
            <person name="Aguilar-Osorio G."/>
            <person name="Amillis S."/>
            <person name="Uchima C.A."/>
            <person name="Anderluh G."/>
            <person name="Asadollahi M."/>
            <person name="Askin M."/>
            <person name="Barry K."/>
            <person name="Battaglia E."/>
            <person name="Bayram O."/>
            <person name="Benocci T."/>
            <person name="Braus-Stromeyer S.A."/>
            <person name="Caldana C."/>
            <person name="Canovas D."/>
            <person name="Cerqueira G.C."/>
            <person name="Chen F."/>
            <person name="Chen W."/>
            <person name="Choi C."/>
            <person name="Clum A."/>
            <person name="Dos Santos R.A."/>
            <person name="Damasio A.R."/>
            <person name="Diallinas G."/>
            <person name="Emri T."/>
            <person name="Fekete E."/>
            <person name="Flipphi M."/>
            <person name="Freyberg S."/>
            <person name="Gallo A."/>
            <person name="Gournas C."/>
            <person name="Habgood R."/>
            <person name="Hainaut M."/>
            <person name="Harispe M.L."/>
            <person name="Henrissat B."/>
            <person name="Hilden K.S."/>
            <person name="Hope R."/>
            <person name="Hossain A."/>
            <person name="Karabika E."/>
            <person name="Karaffa L."/>
            <person name="Karanyi Z."/>
            <person name="Krasevec N."/>
            <person name="Kuo A."/>
            <person name="Kusch H."/>
            <person name="LaButti K."/>
            <person name="Lagendijk E.L."/>
            <person name="Lapidus A."/>
            <person name="Levasseur A."/>
            <person name="Lindquist E."/>
            <person name="Lipzen A."/>
            <person name="Logrieco A.F."/>
            <person name="MacCabe A."/>
            <person name="Maekelae M.R."/>
            <person name="Malavazi I."/>
            <person name="Melin P."/>
            <person name="Meyer V."/>
            <person name="Mielnichuk N."/>
            <person name="Miskei M."/>
            <person name="Molnar A.P."/>
            <person name="Mule G."/>
            <person name="Ngan C.Y."/>
            <person name="Orejas M."/>
            <person name="Orosz E."/>
            <person name="Ouedraogo J.P."/>
            <person name="Overkamp K.M."/>
            <person name="Park H.-S."/>
            <person name="Perrone G."/>
            <person name="Piumi F."/>
            <person name="Punt P.J."/>
            <person name="Ram A.F."/>
            <person name="Ramon A."/>
            <person name="Rauscher S."/>
            <person name="Record E."/>
            <person name="Riano-Pachon D.M."/>
            <person name="Robert V."/>
            <person name="Roehrig J."/>
            <person name="Ruller R."/>
            <person name="Salamov A."/>
            <person name="Salih N.S."/>
            <person name="Samson R.A."/>
            <person name="Sandor E."/>
            <person name="Sanguinetti M."/>
            <person name="Schuetze T."/>
            <person name="Sepcic K."/>
            <person name="Shelest E."/>
            <person name="Sherlock G."/>
            <person name="Sophianopoulou V."/>
            <person name="Squina F.M."/>
            <person name="Sun H."/>
            <person name="Susca A."/>
            <person name="Todd R.B."/>
            <person name="Tsang A."/>
            <person name="Unkles S.E."/>
            <person name="van de Wiele N."/>
            <person name="van Rossen-Uffink D."/>
            <person name="Oliveira J.V."/>
            <person name="Vesth T.C."/>
            <person name="Visser J."/>
            <person name="Yu J.-H."/>
            <person name="Zhou M."/>
            <person name="Andersen M.R."/>
            <person name="Archer D.B."/>
            <person name="Baker S.E."/>
            <person name="Benoit I."/>
            <person name="Brakhage A.A."/>
            <person name="Braus G.H."/>
            <person name="Fischer R."/>
            <person name="Frisvad J.C."/>
            <person name="Goldman G.H."/>
            <person name="Houbraken J."/>
            <person name="Oakley B."/>
            <person name="Pocsi I."/>
            <person name="Scazzocchio C."/>
            <person name="Seiboth B."/>
            <person name="vanKuyk P.A."/>
            <person name="Wortman J."/>
            <person name="Dyer P.S."/>
            <person name="Grigoriev I.V."/>
        </authorList>
    </citation>
    <scope>NUCLEOTIDE SEQUENCE [LARGE SCALE GENOMIC DNA]</scope>
    <source>
        <strain evidence="3">DTO 134E9</strain>
    </source>
</reference>
<feature type="domain" description="N-acetyltransferase" evidence="1">
    <location>
        <begin position="78"/>
        <end position="204"/>
    </location>
</feature>
<dbReference type="PANTHER" id="PTHR42791:SF17">
    <property type="entry name" value="ACETYLTRANSFERASE, GNAT FAMILY FAMILY (AFU_ORTHOLOGUE AFUA_8G05690)"/>
    <property type="match status" value="1"/>
</dbReference>
<dbReference type="CDD" id="cd04301">
    <property type="entry name" value="NAT_SF"/>
    <property type="match status" value="1"/>
</dbReference>
<evidence type="ECO:0000313" key="3">
    <source>
        <dbReference type="Proteomes" id="UP000184383"/>
    </source>
</evidence>
<dbReference type="Pfam" id="PF00583">
    <property type="entry name" value="Acetyltransf_1"/>
    <property type="match status" value="1"/>
</dbReference>
<dbReference type="InterPro" id="IPR052523">
    <property type="entry name" value="Trichothecene_AcTrans"/>
</dbReference>
<dbReference type="Gene3D" id="3.40.630.30">
    <property type="match status" value="1"/>
</dbReference>
<dbReference type="SUPFAM" id="SSF55729">
    <property type="entry name" value="Acyl-CoA N-acyltransferases (Nat)"/>
    <property type="match status" value="1"/>
</dbReference>
<organism evidence="2 3">
    <name type="scientific">Aspergillus wentii DTO 134E9</name>
    <dbReference type="NCBI Taxonomy" id="1073089"/>
    <lineage>
        <taxon>Eukaryota</taxon>
        <taxon>Fungi</taxon>
        <taxon>Dikarya</taxon>
        <taxon>Ascomycota</taxon>
        <taxon>Pezizomycotina</taxon>
        <taxon>Eurotiomycetes</taxon>
        <taxon>Eurotiomycetidae</taxon>
        <taxon>Eurotiales</taxon>
        <taxon>Aspergillaceae</taxon>
        <taxon>Aspergillus</taxon>
        <taxon>Aspergillus subgen. Cremei</taxon>
    </lineage>
</organism>
<gene>
    <name evidence="2" type="ORF">ASPWEDRAFT_45197</name>
</gene>
<dbReference type="RefSeq" id="XP_040684906.1">
    <property type="nucleotide sequence ID" value="XM_040836465.1"/>
</dbReference>
<keyword evidence="3" id="KW-1185">Reference proteome</keyword>
<protein>
    <recommendedName>
        <fullName evidence="1">N-acetyltransferase domain-containing protein</fullName>
    </recommendedName>
</protein>
<evidence type="ECO:0000259" key="1">
    <source>
        <dbReference type="PROSITE" id="PS51186"/>
    </source>
</evidence>
<dbReference type="GeneID" id="63752313"/>
<dbReference type="InterPro" id="IPR016181">
    <property type="entry name" value="Acyl_CoA_acyltransferase"/>
</dbReference>
<dbReference type="AlphaFoldDB" id="A0A1L9R8J6"/>
<dbReference type="PANTHER" id="PTHR42791">
    <property type="entry name" value="GNAT FAMILY ACETYLTRANSFERASE"/>
    <property type="match status" value="1"/>
</dbReference>
<dbReference type="GO" id="GO:0016747">
    <property type="term" value="F:acyltransferase activity, transferring groups other than amino-acyl groups"/>
    <property type="evidence" value="ECO:0007669"/>
    <property type="project" value="InterPro"/>
</dbReference>
<accession>A0A1L9R8J6</accession>
<evidence type="ECO:0000313" key="2">
    <source>
        <dbReference type="EMBL" id="OJJ31229.1"/>
    </source>
</evidence>
<dbReference type="EMBL" id="KV878216">
    <property type="protein sequence ID" value="OJJ31229.1"/>
    <property type="molecule type" value="Genomic_DNA"/>
</dbReference>
<sequence>MTIEIHPATPSDAPALAEVFLSTFSDNFNVALFPRTQDVRDWWISKFTSDITSCTSSPPLNIVLKAIDTSSQNGDGEATIAGFANWKLPGNEDTDEEAVSWPESCIPELCERFFGVMKEKRDKYMGAKRHYYLDILGTHPAYRGRGIASQLLQWGISRADQEGVDIFLSSSPQGRHLYDKYEFRVLETEKIFPDYVQSYLVRAPGQ</sequence>
<name>A0A1L9R8J6_ASPWE</name>
<dbReference type="PROSITE" id="PS51186">
    <property type="entry name" value="GNAT"/>
    <property type="match status" value="1"/>
</dbReference>
<dbReference type="STRING" id="1073089.A0A1L9R8J6"/>
<dbReference type="OrthoDB" id="2744543at2759"/>
<dbReference type="Proteomes" id="UP000184383">
    <property type="component" value="Unassembled WGS sequence"/>
</dbReference>
<dbReference type="VEuPathDB" id="FungiDB:ASPWEDRAFT_45197"/>
<proteinExistence type="predicted"/>
<dbReference type="InterPro" id="IPR000182">
    <property type="entry name" value="GNAT_dom"/>
</dbReference>